<reference evidence="1 2" key="1">
    <citation type="submission" date="2024-09" db="EMBL/GenBank/DDBJ databases">
        <authorList>
            <person name="Sun Q."/>
            <person name="Mori K."/>
        </authorList>
    </citation>
    <scope>NUCLEOTIDE SEQUENCE [LARGE SCALE GENOMIC DNA]</scope>
    <source>
        <strain evidence="1 2">CCM 7650</strain>
    </source>
</reference>
<name>A0ABV6FT16_9BACT</name>
<protein>
    <submittedName>
        <fullName evidence="1">DUF6266 family protein</fullName>
    </submittedName>
</protein>
<comment type="caution">
    <text evidence="1">The sequence shown here is derived from an EMBL/GenBank/DDBJ whole genome shotgun (WGS) entry which is preliminary data.</text>
</comment>
<gene>
    <name evidence="1" type="ORF">ACFFIP_09975</name>
</gene>
<organism evidence="1 2">
    <name type="scientific">Fontibacter flavus</name>
    <dbReference type="NCBI Taxonomy" id="654838"/>
    <lineage>
        <taxon>Bacteria</taxon>
        <taxon>Pseudomonadati</taxon>
        <taxon>Bacteroidota</taxon>
        <taxon>Cytophagia</taxon>
        <taxon>Cytophagales</taxon>
        <taxon>Cyclobacteriaceae</taxon>
        <taxon>Fontibacter</taxon>
    </lineage>
</organism>
<dbReference type="Proteomes" id="UP001589797">
    <property type="component" value="Unassembled WGS sequence"/>
</dbReference>
<keyword evidence="2" id="KW-1185">Reference proteome</keyword>
<proteinExistence type="predicted"/>
<dbReference type="RefSeq" id="WP_382387471.1">
    <property type="nucleotide sequence ID" value="NZ_JBHLWI010000028.1"/>
</dbReference>
<sequence>MAKVIDALTRHFRGKIGELVFYQVGGETYVRKAPPKQSKRQKQNVSQLKKLSQDKMAMTQKFLKVLTRAIAFGYQEFKVGARRPYHSCVSYTKAHCFIPEGDSFKIDPSLFKISRGSLLPPENASVVKIEGGMEFRWNDNSWISSAKPWDKAFIVLYNPTEQKVLWESAGSVREKENHYFELTELQQQEQWHVYIAFSQDIPWGKRTILSDSVYLGFI</sequence>
<evidence type="ECO:0000313" key="1">
    <source>
        <dbReference type="EMBL" id="MFC0263009.1"/>
    </source>
</evidence>
<accession>A0ABV6FT16</accession>
<dbReference type="EMBL" id="JBHLWI010000028">
    <property type="protein sequence ID" value="MFC0263009.1"/>
    <property type="molecule type" value="Genomic_DNA"/>
</dbReference>
<dbReference type="Pfam" id="PF19781">
    <property type="entry name" value="DUF6266"/>
    <property type="match status" value="1"/>
</dbReference>
<dbReference type="InterPro" id="IPR046233">
    <property type="entry name" value="DUF6266"/>
</dbReference>
<evidence type="ECO:0000313" key="2">
    <source>
        <dbReference type="Proteomes" id="UP001589797"/>
    </source>
</evidence>